<feature type="region of interest" description="Disordered" evidence="1">
    <location>
        <begin position="200"/>
        <end position="241"/>
    </location>
</feature>
<feature type="compositionally biased region" description="Polar residues" evidence="1">
    <location>
        <begin position="200"/>
        <end position="232"/>
    </location>
</feature>
<dbReference type="EMBL" id="JARVKM010000013">
    <property type="protein sequence ID" value="KAK9779015.1"/>
    <property type="molecule type" value="Genomic_DNA"/>
</dbReference>
<reference evidence="2 3" key="1">
    <citation type="submission" date="2024-02" db="EMBL/GenBank/DDBJ databases">
        <title>First draft genome assembly of two strains of Seiridium cardinale.</title>
        <authorList>
            <person name="Emiliani G."/>
            <person name="Scali E."/>
        </authorList>
    </citation>
    <scope>NUCLEOTIDE SEQUENCE [LARGE SCALE GENOMIC DNA]</scope>
    <source>
        <strain evidence="2 3">BM-138-000479</strain>
    </source>
</reference>
<gene>
    <name evidence="2" type="ORF">SCAR479_04251</name>
</gene>
<sequence>MSLNRLSVTHPSTHNKWLYDQIKIESEILLDGWPCFIDPETYREKLEYWTHRAAMDRAEGRNTFPATDPANIVGLHGDISELGALWTVMESLERSDGLPHSDNDEDKDDDYRGNEGRHVQPDFPDESDNEDDDEGPPYFPDESDSDDEGGWRHLPRDHIKEGSDVLYLESERRDQWADISDGGRRCSINPWQTASNDLQAHSSRQQGTYYQDHTQSRATGLTQLASLPSSSGGEVDADMADEVDTGWEDWDSIPAGANSQLHDLKWAY</sequence>
<keyword evidence="3" id="KW-1185">Reference proteome</keyword>
<feature type="compositionally biased region" description="Basic and acidic residues" evidence="1">
    <location>
        <begin position="109"/>
        <end position="120"/>
    </location>
</feature>
<dbReference type="Proteomes" id="UP001465668">
    <property type="component" value="Unassembled WGS sequence"/>
</dbReference>
<protein>
    <submittedName>
        <fullName evidence="2">Uncharacterized protein</fullName>
    </submittedName>
</protein>
<feature type="region of interest" description="Disordered" evidence="1">
    <location>
        <begin position="95"/>
        <end position="156"/>
    </location>
</feature>
<evidence type="ECO:0000313" key="3">
    <source>
        <dbReference type="Proteomes" id="UP001465668"/>
    </source>
</evidence>
<evidence type="ECO:0000256" key="1">
    <source>
        <dbReference type="SAM" id="MobiDB-lite"/>
    </source>
</evidence>
<evidence type="ECO:0000313" key="2">
    <source>
        <dbReference type="EMBL" id="KAK9779015.1"/>
    </source>
</evidence>
<organism evidence="2 3">
    <name type="scientific">Seiridium cardinale</name>
    <dbReference type="NCBI Taxonomy" id="138064"/>
    <lineage>
        <taxon>Eukaryota</taxon>
        <taxon>Fungi</taxon>
        <taxon>Dikarya</taxon>
        <taxon>Ascomycota</taxon>
        <taxon>Pezizomycotina</taxon>
        <taxon>Sordariomycetes</taxon>
        <taxon>Xylariomycetidae</taxon>
        <taxon>Amphisphaeriales</taxon>
        <taxon>Sporocadaceae</taxon>
        <taxon>Seiridium</taxon>
    </lineage>
</organism>
<comment type="caution">
    <text evidence="2">The sequence shown here is derived from an EMBL/GenBank/DDBJ whole genome shotgun (WGS) entry which is preliminary data.</text>
</comment>
<name>A0ABR2XZ99_9PEZI</name>
<proteinExistence type="predicted"/>
<feature type="compositionally biased region" description="Acidic residues" evidence="1">
    <location>
        <begin position="123"/>
        <end position="148"/>
    </location>
</feature>
<accession>A0ABR2XZ99</accession>